<accession>A0A2P4YGC9</accession>
<reference evidence="2 3" key="1">
    <citation type="journal article" date="2017" name="Genome Biol. Evol.">
        <title>Phytophthora megakarya and P. palmivora, closely related causal agents of cacao black pod rot, underwent increases in genome sizes and gene numbers by different mechanisms.</title>
        <authorList>
            <person name="Ali S.S."/>
            <person name="Shao J."/>
            <person name="Lary D.J."/>
            <person name="Kronmiller B."/>
            <person name="Shen D."/>
            <person name="Strem M.D."/>
            <person name="Amoako-Attah I."/>
            <person name="Akrofi A.Y."/>
            <person name="Begoude B.A."/>
            <person name="Ten Hoopen G.M."/>
            <person name="Coulibaly K."/>
            <person name="Kebe B.I."/>
            <person name="Melnick R.L."/>
            <person name="Guiltinan M.J."/>
            <person name="Tyler B.M."/>
            <person name="Meinhardt L.W."/>
            <person name="Bailey B.A."/>
        </authorList>
    </citation>
    <scope>NUCLEOTIDE SEQUENCE [LARGE SCALE GENOMIC DNA]</scope>
    <source>
        <strain evidence="3">sbr112.9</strain>
    </source>
</reference>
<evidence type="ECO:0000313" key="3">
    <source>
        <dbReference type="Proteomes" id="UP000237271"/>
    </source>
</evidence>
<keyword evidence="3" id="KW-1185">Reference proteome</keyword>
<name>A0A2P4YGC9_9STRA</name>
<feature type="region of interest" description="Disordered" evidence="1">
    <location>
        <begin position="83"/>
        <end position="128"/>
    </location>
</feature>
<evidence type="ECO:0000256" key="1">
    <source>
        <dbReference type="SAM" id="MobiDB-lite"/>
    </source>
</evidence>
<comment type="caution">
    <text evidence="2">The sequence shown here is derived from an EMBL/GenBank/DDBJ whole genome shotgun (WGS) entry which is preliminary data.</text>
</comment>
<proteinExistence type="predicted"/>
<gene>
    <name evidence="2" type="ORF">PHPALM_5862</name>
</gene>
<feature type="compositionally biased region" description="Basic and acidic residues" evidence="1">
    <location>
        <begin position="89"/>
        <end position="107"/>
    </location>
</feature>
<dbReference type="AlphaFoldDB" id="A0A2P4YGC9"/>
<feature type="compositionally biased region" description="Acidic residues" evidence="1">
    <location>
        <begin position="108"/>
        <end position="128"/>
    </location>
</feature>
<evidence type="ECO:0000313" key="2">
    <source>
        <dbReference type="EMBL" id="POM76853.1"/>
    </source>
</evidence>
<organism evidence="2 3">
    <name type="scientific">Phytophthora palmivora</name>
    <dbReference type="NCBI Taxonomy" id="4796"/>
    <lineage>
        <taxon>Eukaryota</taxon>
        <taxon>Sar</taxon>
        <taxon>Stramenopiles</taxon>
        <taxon>Oomycota</taxon>
        <taxon>Peronosporomycetes</taxon>
        <taxon>Peronosporales</taxon>
        <taxon>Peronosporaceae</taxon>
        <taxon>Phytophthora</taxon>
    </lineage>
</organism>
<sequence>MGRGSRSILRTWPVDDVSAAHGIAVPKQEEANLCRRCVSDDVMTKLIVNCGWKACHVDDKMVIDDDIHCSTTETMEVFIEAESDGDEQTFNKHHFEDDFDGDTNHDDGAEDGADTNVEDIDNSDGVSE</sequence>
<dbReference type="EMBL" id="NCKW01003387">
    <property type="protein sequence ID" value="POM76853.1"/>
    <property type="molecule type" value="Genomic_DNA"/>
</dbReference>
<dbReference type="Proteomes" id="UP000237271">
    <property type="component" value="Unassembled WGS sequence"/>
</dbReference>
<protein>
    <submittedName>
        <fullName evidence="2">Uncharacterized protein</fullName>
    </submittedName>
</protein>